<organism evidence="1 2">
    <name type="scientific">Amycolatopsis coloradensis</name>
    <dbReference type="NCBI Taxonomy" id="76021"/>
    <lineage>
        <taxon>Bacteria</taxon>
        <taxon>Bacillati</taxon>
        <taxon>Actinomycetota</taxon>
        <taxon>Actinomycetes</taxon>
        <taxon>Pseudonocardiales</taxon>
        <taxon>Pseudonocardiaceae</taxon>
        <taxon>Amycolatopsis</taxon>
    </lineage>
</organism>
<dbReference type="Proteomes" id="UP001456344">
    <property type="component" value="Chromosome"/>
</dbReference>
<dbReference type="EMBL" id="CP150484">
    <property type="protein sequence ID" value="WYW18176.1"/>
    <property type="molecule type" value="Genomic_DNA"/>
</dbReference>
<protein>
    <submittedName>
        <fullName evidence="1">Multicopper oxidase family protein</fullName>
    </submittedName>
</protein>
<sequence length="483" mass="52420">MNAVDRRTFVRAGLALAGTGLLAACTPTGAGASLILPTDPRVGEVEALRRTTGHTRRYRFTAQAAQVDLGGPVVRTWAYDGSVPGKEIRVRAGDVVQAELSNLLPVDTTIHWHGPALRNDMDGVPSLTQEPVPPGGSFTYRFIANTPGTHWLHPHSGTQLDRGLYAAVIVEDPEDPGGYDHDWTVVLDDWIDDTGTTPDEVLGGLRRGDGGRGSMHGMGGGTALGGDVRYPYHLINGRVPAAPVVFTARPRQRARVRLVNAASDTAFRVALGSHRLRVTHSDGFAVQPVDTDALLIGMGERYDIVVTLEEGVFPLVALAEGKDATALAMVRTGEGTPPPSSIRPAELIGDLLRYDDLRPVGETPPLGVPPDVEHRLDLTGGMMSYDWGINGLPFDPVRRLPIREGQRVRITFRNRSMMWHPMHLHGHTFRLGGTGLRKDTVIVLPGRTVACDLTADNPGQWMIHCHNTYHHETGMATILGYRK</sequence>
<keyword evidence="2" id="KW-1185">Reference proteome</keyword>
<proteinExistence type="predicted"/>
<evidence type="ECO:0000313" key="2">
    <source>
        <dbReference type="Proteomes" id="UP001456344"/>
    </source>
</evidence>
<gene>
    <name evidence="1" type="ORF">LCL61_21775</name>
</gene>
<accession>A0ACD5BFM0</accession>
<name>A0ACD5BFM0_9PSEU</name>
<reference evidence="1" key="1">
    <citation type="submission" date="2023-10" db="EMBL/GenBank/DDBJ databases">
        <title>Whole genome sequencing of actinobacterial strain Amycolatopsis sp. (BCA-696) identifies the underlying plant growth-promoting genes.</title>
        <authorList>
            <person name="Gandham P."/>
            <person name="Vadla N."/>
            <person name="Saji A."/>
            <person name="Srinivas V."/>
            <person name="Ruperao P."/>
            <person name="Selvanayagam S."/>
            <person name="Saxena R.K."/>
            <person name="Rathore A."/>
            <person name="Gopalakrishnan S."/>
            <person name="Thakur V."/>
        </authorList>
    </citation>
    <scope>NUCLEOTIDE SEQUENCE</scope>
    <source>
        <strain evidence="1">BCA-696</strain>
    </source>
</reference>
<evidence type="ECO:0000313" key="1">
    <source>
        <dbReference type="EMBL" id="WYW18176.1"/>
    </source>
</evidence>